<dbReference type="PROSITE" id="PS50048">
    <property type="entry name" value="ZN2_CY6_FUNGAL_2"/>
    <property type="match status" value="1"/>
</dbReference>
<proteinExistence type="predicted"/>
<dbReference type="AlphaFoldDB" id="A0A8A1LNX7"/>
<evidence type="ECO:0000256" key="3">
    <source>
        <dbReference type="ARBA" id="ARBA00023163"/>
    </source>
</evidence>
<dbReference type="InterPro" id="IPR036864">
    <property type="entry name" value="Zn2-C6_fun-type_DNA-bd_sf"/>
</dbReference>
<keyword evidence="2" id="KW-0238">DNA-binding</keyword>
<evidence type="ECO:0000259" key="5">
    <source>
        <dbReference type="PROSITE" id="PS50048"/>
    </source>
</evidence>
<dbReference type="CDD" id="cd00067">
    <property type="entry name" value="GAL4"/>
    <property type="match status" value="1"/>
</dbReference>
<name>A0A8A1LNX7_AJEC8</name>
<keyword evidence="3" id="KW-0804">Transcription</keyword>
<dbReference type="GO" id="GO:0001228">
    <property type="term" value="F:DNA-binding transcription activator activity, RNA polymerase II-specific"/>
    <property type="evidence" value="ECO:0007669"/>
    <property type="project" value="TreeGrafter"/>
</dbReference>
<reference evidence="6" key="1">
    <citation type="submission" date="2021-01" db="EMBL/GenBank/DDBJ databases">
        <title>Chromosome-level genome assembly of a human fungal pathogen reveals clustering of transcriptionally co-regulated genes.</title>
        <authorList>
            <person name="Voorhies M."/>
            <person name="Cohen S."/>
            <person name="Shea T.P."/>
            <person name="Petrus S."/>
            <person name="Munoz J.F."/>
            <person name="Poplawski S."/>
            <person name="Goldman W.E."/>
            <person name="Michael T."/>
            <person name="Cuomo C.A."/>
            <person name="Sil A."/>
            <person name="Beyhan S."/>
        </authorList>
    </citation>
    <scope>NUCLEOTIDE SEQUENCE</scope>
    <source>
        <strain evidence="6">H88</strain>
    </source>
</reference>
<feature type="domain" description="Zn(2)-C6 fungal-type" evidence="5">
    <location>
        <begin position="17"/>
        <end position="47"/>
    </location>
</feature>
<gene>
    <name evidence="6" type="ORF">I7I53_04040</name>
</gene>
<keyword evidence="4" id="KW-0539">Nucleus</keyword>
<accession>A0A8A1LNX7</accession>
<dbReference type="GO" id="GO:0008270">
    <property type="term" value="F:zinc ion binding"/>
    <property type="evidence" value="ECO:0007669"/>
    <property type="project" value="InterPro"/>
</dbReference>
<dbReference type="SUPFAM" id="SSF57701">
    <property type="entry name" value="Zn2/Cys6 DNA-binding domain"/>
    <property type="match status" value="1"/>
</dbReference>
<dbReference type="Pfam" id="PF00172">
    <property type="entry name" value="Zn_clus"/>
    <property type="match status" value="1"/>
</dbReference>
<dbReference type="PROSITE" id="PS00463">
    <property type="entry name" value="ZN2_CY6_FUNGAL_1"/>
    <property type="match status" value="1"/>
</dbReference>
<dbReference type="PANTHER" id="PTHR47784:SF5">
    <property type="entry name" value="STEROL UPTAKE CONTROL PROTEIN 2"/>
    <property type="match status" value="1"/>
</dbReference>
<dbReference type="Gene3D" id="4.10.240.10">
    <property type="entry name" value="Zn(2)-C6 fungal-type DNA-binding domain"/>
    <property type="match status" value="1"/>
</dbReference>
<keyword evidence="1" id="KW-0805">Transcription regulation</keyword>
<dbReference type="Proteomes" id="UP000663419">
    <property type="component" value="Chromosome 4"/>
</dbReference>
<evidence type="ECO:0000256" key="1">
    <source>
        <dbReference type="ARBA" id="ARBA00023015"/>
    </source>
</evidence>
<dbReference type="InterPro" id="IPR053157">
    <property type="entry name" value="Sterol_Uptake_Regulator"/>
</dbReference>
<organism evidence="6 7">
    <name type="scientific">Ajellomyces capsulatus (strain H88)</name>
    <name type="common">Darling's disease fungus</name>
    <name type="synonym">Histoplasma capsulatum</name>
    <dbReference type="NCBI Taxonomy" id="544711"/>
    <lineage>
        <taxon>Eukaryota</taxon>
        <taxon>Fungi</taxon>
        <taxon>Dikarya</taxon>
        <taxon>Ascomycota</taxon>
        <taxon>Pezizomycotina</taxon>
        <taxon>Eurotiomycetes</taxon>
        <taxon>Eurotiomycetidae</taxon>
        <taxon>Onygenales</taxon>
        <taxon>Ajellomycetaceae</taxon>
        <taxon>Histoplasma</taxon>
    </lineage>
</organism>
<protein>
    <submittedName>
        <fullName evidence="6">C6 zinc finger domain-containing protein</fullName>
    </submittedName>
</protein>
<dbReference type="VEuPathDB" id="FungiDB:I7I53_04040"/>
<evidence type="ECO:0000313" key="7">
    <source>
        <dbReference type="Proteomes" id="UP000663419"/>
    </source>
</evidence>
<dbReference type="Pfam" id="PF11951">
    <property type="entry name" value="Fungal_trans_2"/>
    <property type="match status" value="1"/>
</dbReference>
<dbReference type="InterPro" id="IPR001138">
    <property type="entry name" value="Zn2Cys6_DnaBD"/>
</dbReference>
<dbReference type="EMBL" id="CP069105">
    <property type="protein sequence ID" value="QSS55998.1"/>
    <property type="molecule type" value="Genomic_DNA"/>
</dbReference>
<dbReference type="GO" id="GO:0003677">
    <property type="term" value="F:DNA binding"/>
    <property type="evidence" value="ECO:0007669"/>
    <property type="project" value="UniProtKB-KW"/>
</dbReference>
<evidence type="ECO:0000313" key="6">
    <source>
        <dbReference type="EMBL" id="QSS55998.1"/>
    </source>
</evidence>
<dbReference type="InterPro" id="IPR021858">
    <property type="entry name" value="Fun_TF"/>
</dbReference>
<evidence type="ECO:0000256" key="4">
    <source>
        <dbReference type="ARBA" id="ARBA00023242"/>
    </source>
</evidence>
<evidence type="ECO:0000256" key="2">
    <source>
        <dbReference type="ARBA" id="ARBA00023125"/>
    </source>
</evidence>
<dbReference type="PANTHER" id="PTHR47784">
    <property type="entry name" value="STEROL UPTAKE CONTROL PROTEIN 2"/>
    <property type="match status" value="1"/>
</dbReference>
<sequence length="416" mass="47637">MSTDHSARKISKKSRNGCQQCKARKVKCDEQAPYCRNCKYRRVNCSFLSQWSQTPSFKPPTHSRFQPCQPSNETQQNSFLPSGFSTIFPPTTCAHNRSPLLQQLELMHHYATTSFACFSDYEAYRSVWQITVPQEAQSYPFLMHIILAISALHICHLRDSDHRKGSYKELAGAHYHDAVVAFRSTVSQITRSNSSAVFAFSHLTIYFAFGSSKFSVNNGRMEDPIGELLDVLLLLRTAMEALRSSWDSLVDGPLAMLLQRGPTITDRRYLPLDIAEGLELMEQFYHSLPLTRDAHATPHETYQVAIQQLWDSFVMAETKRKDWSMALRFPIIFSEQTLLSWKRRDPIGLVLLAHFCVLLCRAPARWWADGWAEQVIDAVSRSLDERWRHAIAWPMKIIGMNLQDSDLNSANGNSFH</sequence>
<dbReference type="SMART" id="SM00066">
    <property type="entry name" value="GAL4"/>
    <property type="match status" value="1"/>
</dbReference>